<dbReference type="Proteomes" id="UP000077266">
    <property type="component" value="Unassembled WGS sequence"/>
</dbReference>
<dbReference type="InterPro" id="IPR014001">
    <property type="entry name" value="Helicase_ATP-bd"/>
</dbReference>
<feature type="domain" description="Helicase ATP-binding" evidence="10">
    <location>
        <begin position="405"/>
        <end position="659"/>
    </location>
</feature>
<evidence type="ECO:0000256" key="3">
    <source>
        <dbReference type="ARBA" id="ARBA00022771"/>
    </source>
</evidence>
<dbReference type="GO" id="GO:0006974">
    <property type="term" value="P:DNA damage response"/>
    <property type="evidence" value="ECO:0007669"/>
    <property type="project" value="TreeGrafter"/>
</dbReference>
<dbReference type="GO" id="GO:0005634">
    <property type="term" value="C:nucleus"/>
    <property type="evidence" value="ECO:0007669"/>
    <property type="project" value="TreeGrafter"/>
</dbReference>
<dbReference type="Gene3D" id="3.40.50.300">
    <property type="entry name" value="P-loop containing nucleotide triphosphate hydrolases"/>
    <property type="match status" value="2"/>
</dbReference>
<dbReference type="SMART" id="SM00184">
    <property type="entry name" value="RING"/>
    <property type="match status" value="1"/>
</dbReference>
<accession>A0A165DFG6</accession>
<evidence type="ECO:0000256" key="6">
    <source>
        <dbReference type="ARBA" id="ARBA00022840"/>
    </source>
</evidence>
<dbReference type="InterPro" id="IPR013083">
    <property type="entry name" value="Znf_RING/FYVE/PHD"/>
</dbReference>
<feature type="domain" description="RING-type" evidence="9">
    <location>
        <begin position="1271"/>
        <end position="1310"/>
    </location>
</feature>
<dbReference type="Pfam" id="PF13920">
    <property type="entry name" value="zf-C3HC4_3"/>
    <property type="match status" value="1"/>
</dbReference>
<dbReference type="SUPFAM" id="SSF57850">
    <property type="entry name" value="RING/U-box"/>
    <property type="match status" value="1"/>
</dbReference>
<evidence type="ECO:0000256" key="2">
    <source>
        <dbReference type="ARBA" id="ARBA00022741"/>
    </source>
</evidence>
<dbReference type="InterPro" id="IPR059033">
    <property type="entry name" value="C144_05_dom"/>
</dbReference>
<keyword evidence="5" id="KW-0862">Zinc</keyword>
<keyword evidence="1" id="KW-0479">Metal-binding</keyword>
<dbReference type="InParanoid" id="A0A165DFG6"/>
<dbReference type="InterPro" id="IPR001650">
    <property type="entry name" value="Helicase_C-like"/>
</dbReference>
<dbReference type="Pfam" id="PF00271">
    <property type="entry name" value="Helicase_C"/>
    <property type="match status" value="1"/>
</dbReference>
<dbReference type="Pfam" id="PF00176">
    <property type="entry name" value="SNF2-rel_dom"/>
    <property type="match status" value="1"/>
</dbReference>
<feature type="compositionally biased region" description="Polar residues" evidence="8">
    <location>
        <begin position="861"/>
        <end position="870"/>
    </location>
</feature>
<name>A0A165DFG6_EXIGL</name>
<evidence type="ECO:0008006" key="13">
    <source>
        <dbReference type="Google" id="ProtNLM"/>
    </source>
</evidence>
<dbReference type="Gene3D" id="3.30.40.10">
    <property type="entry name" value="Zinc/RING finger domain, C3HC4 (zinc finger)"/>
    <property type="match status" value="1"/>
</dbReference>
<dbReference type="InterPro" id="IPR027417">
    <property type="entry name" value="P-loop_NTPase"/>
</dbReference>
<feature type="region of interest" description="Disordered" evidence="8">
    <location>
        <begin position="506"/>
        <end position="539"/>
    </location>
</feature>
<dbReference type="CDD" id="cd16449">
    <property type="entry name" value="RING-HC"/>
    <property type="match status" value="1"/>
</dbReference>
<gene>
    <name evidence="11" type="ORF">EXIGLDRAFT_776552</name>
</gene>
<dbReference type="GO" id="GO:0008270">
    <property type="term" value="F:zinc ion binding"/>
    <property type="evidence" value="ECO:0007669"/>
    <property type="project" value="UniProtKB-KW"/>
</dbReference>
<dbReference type="GO" id="GO:0061630">
    <property type="term" value="F:ubiquitin protein ligase activity"/>
    <property type="evidence" value="ECO:0007669"/>
    <property type="project" value="TreeGrafter"/>
</dbReference>
<evidence type="ECO:0000259" key="10">
    <source>
        <dbReference type="PROSITE" id="PS51192"/>
    </source>
</evidence>
<dbReference type="GO" id="GO:0000209">
    <property type="term" value="P:protein polyubiquitination"/>
    <property type="evidence" value="ECO:0007669"/>
    <property type="project" value="TreeGrafter"/>
</dbReference>
<dbReference type="PROSITE" id="PS50089">
    <property type="entry name" value="ZF_RING_2"/>
    <property type="match status" value="1"/>
</dbReference>
<dbReference type="SMART" id="SM00487">
    <property type="entry name" value="DEXDc"/>
    <property type="match status" value="1"/>
</dbReference>
<dbReference type="InterPro" id="IPR000330">
    <property type="entry name" value="SNF2_N"/>
</dbReference>
<dbReference type="PROSITE" id="PS00518">
    <property type="entry name" value="ZF_RING_1"/>
    <property type="match status" value="1"/>
</dbReference>
<organism evidence="11 12">
    <name type="scientific">Exidia glandulosa HHB12029</name>
    <dbReference type="NCBI Taxonomy" id="1314781"/>
    <lineage>
        <taxon>Eukaryota</taxon>
        <taxon>Fungi</taxon>
        <taxon>Dikarya</taxon>
        <taxon>Basidiomycota</taxon>
        <taxon>Agaricomycotina</taxon>
        <taxon>Agaricomycetes</taxon>
        <taxon>Auriculariales</taxon>
        <taxon>Exidiaceae</taxon>
        <taxon>Exidia</taxon>
    </lineage>
</organism>
<dbReference type="FunCoup" id="A0A165DFG6">
    <property type="interactions" value="492"/>
</dbReference>
<keyword evidence="6" id="KW-0067">ATP-binding</keyword>
<dbReference type="GO" id="GO:0005524">
    <property type="term" value="F:ATP binding"/>
    <property type="evidence" value="ECO:0007669"/>
    <property type="project" value="InterPro"/>
</dbReference>
<dbReference type="OrthoDB" id="5330228at2759"/>
<dbReference type="InterPro" id="IPR001841">
    <property type="entry name" value="Znf_RING"/>
</dbReference>
<keyword evidence="12" id="KW-1185">Reference proteome</keyword>
<dbReference type="PROSITE" id="PS51192">
    <property type="entry name" value="HELICASE_ATP_BIND_1"/>
    <property type="match status" value="1"/>
</dbReference>
<dbReference type="PANTHER" id="PTHR45865:SF1">
    <property type="entry name" value="E3 UBIQUITIN-PROTEIN LIGASE SHPRH"/>
    <property type="match status" value="1"/>
</dbReference>
<dbReference type="Gene3D" id="3.40.50.10810">
    <property type="entry name" value="Tandem AAA-ATPase domain"/>
    <property type="match status" value="2"/>
</dbReference>
<dbReference type="InterPro" id="IPR049730">
    <property type="entry name" value="SNF2/RAD54-like_C"/>
</dbReference>
<keyword evidence="3 7" id="KW-0863">Zinc-finger</keyword>
<protein>
    <recommendedName>
        <fullName evidence="13">RING-type domain-containing protein</fullName>
    </recommendedName>
</protein>
<keyword evidence="4" id="KW-0378">Hydrolase</keyword>
<sequence length="1605" mass="178625">MRAGASTHTLAIREPGWGAPGGRRDINLKLVLDTLRQGGDDSEQEDESPLALNGKKRAHSERDSPPASSTARKRVKVEEDADTDAEPRVARAVYTHTFTFGLTTALDEENVPPAPAIGKANANELPREEEELVKLVQDLAAAANGPATIDIGQVSVVASGAKAYLLLQKHVARAEKLTTPADKYKRHALIETKRILVVPPIVHDDLDLEEHGFVSQSSNILQACMVLQNAGHASLTGTLALTHLQHVELEENELSVQLHLTLQVSLLMPLPHVLGIKNEIAEAQRRLLAYLVPSEPLDPSYNYSQTDTGFYYSVLKPAPPLASTAVADALQPDNLLPTLLPFQRRSLAVMLEQEGKRVDENGAVISIDSTPEIPLFWQKLPALWDQQGEQLMYYNRLTGGLSATPPAFIHYPGLFVAEEMGLGKTLECIALLLFNRLQDRVPTNARWDPSAEVDVAEVPTSLIVTPSSLAQQWVDECEAHAPSLRVFTYQGWAKFARDMASFVRAQNGQRPLKKANGRKGKKRRASGSDDEDADDMDVDGDTAEENRAAAIAAFFHEHVDVVVTTYNVLQQDLGVARAPVKRPRREKSNYSNVVERHRSPLICVEWGRLIMDEAQLVGDGKAAEMVSLIPRMASFAVSGTPAKANVADLYKTLKFIRVPDIVPSKRHWERLLLPGFAREFADLFSSMTVRTLKSQVKDELTIPPQSRLLVPIALGRVERHVYGEALDAALVALGVNVEQANADMEVDTTVLRSALKTLRGLCTHPQVGQLQRSDKSNAVLRSIGEVLEKMTDQTWREWMEDWRNFIQARTRHAQLLRKNDSEPARDQRALDILISARRECEQHVAAIQAALDEHLQKDRSTVASEEQASSKGKERALSVGSSAEDGGAGLSGLALEEYRTKTRAIRQRLREGYVVQHKVIFLLGDVYHALGPEFSQAEDASYQAAEELRKTLLRTTESIAADAMNRLRREAEKLDIAEADLEIEPCPQGGIRSADLMDEGNEIIDLITEQNELLLKWRATLVELLTTSVSSREQPADGEEYNAGLETQAQAEVYLQAYAALLADRREAFTSDRTILAAHENRDSRLRAANAAVRGRLLPEEFQFDLEMPEHLELDSPQQDVLLSELTLQRKDLRKNRTNRSLRMILVDLNRVTQRVGDRKEETEIARAECTRLRRIMTDQERFTDKFDAELVPLRRAFNERVQYFRQLQELSDTVAEVEWTGHVVDEIEEVVSESATLEADIRTKSARLRYLRHMAKEQLDNVDDEDRRSCILCKCEFNHGLITPCAHVFCEECITLWLKKGSKACPVCRVPVTANSMHRILVQDDGQGKTPLVGGAGSGADGGETETQQKIAFNMIDQQIFSRIQKMEAHGSYGSKIETLMKHLLYIQEQQPGAKSIVFSAWADSLHIIEHALITNGIPCLRVDAGKSRENAARKFRTDPHLLVFLLHGERENAGLNVTCAQRVFLVEPVVNHAFEVQAISRIDRMGQTHNTEVFCYFAEDTVEENILNLAARQGLSLYTEGQSHGTLDATAMVTTKASVDSPLKRRAQKGDFVAKADDMLQIMWPHIFAPPSSPLLPAPAARDRYTTPDAFTGNAIAGSSRVL</sequence>
<proteinExistence type="predicted"/>
<feature type="compositionally biased region" description="Acidic residues" evidence="8">
    <location>
        <begin position="528"/>
        <end position="539"/>
    </location>
</feature>
<dbReference type="InterPro" id="IPR052583">
    <property type="entry name" value="ATP-helicase/E3_Ub-Ligase"/>
</dbReference>
<dbReference type="PANTHER" id="PTHR45865">
    <property type="entry name" value="E3 UBIQUITIN-PROTEIN LIGASE SHPRH FAMILY MEMBER"/>
    <property type="match status" value="1"/>
</dbReference>
<evidence type="ECO:0000256" key="7">
    <source>
        <dbReference type="PROSITE-ProRule" id="PRU00175"/>
    </source>
</evidence>
<dbReference type="EMBL" id="KV426225">
    <property type="protein sequence ID" value="KZV84430.1"/>
    <property type="molecule type" value="Genomic_DNA"/>
</dbReference>
<dbReference type="InterPro" id="IPR038718">
    <property type="entry name" value="SNF2-like_sf"/>
</dbReference>
<feature type="region of interest" description="Disordered" evidence="8">
    <location>
        <begin position="37"/>
        <end position="84"/>
    </location>
</feature>
<evidence type="ECO:0000256" key="5">
    <source>
        <dbReference type="ARBA" id="ARBA00022833"/>
    </source>
</evidence>
<evidence type="ECO:0000256" key="4">
    <source>
        <dbReference type="ARBA" id="ARBA00022801"/>
    </source>
</evidence>
<evidence type="ECO:0000313" key="12">
    <source>
        <dbReference type="Proteomes" id="UP000077266"/>
    </source>
</evidence>
<dbReference type="CDD" id="cd18793">
    <property type="entry name" value="SF2_C_SNF"/>
    <property type="match status" value="1"/>
</dbReference>
<dbReference type="SUPFAM" id="SSF52540">
    <property type="entry name" value="P-loop containing nucleoside triphosphate hydrolases"/>
    <property type="match status" value="2"/>
</dbReference>
<evidence type="ECO:0000256" key="8">
    <source>
        <dbReference type="SAM" id="MobiDB-lite"/>
    </source>
</evidence>
<reference evidence="11 12" key="1">
    <citation type="journal article" date="2016" name="Mol. Biol. Evol.">
        <title>Comparative Genomics of Early-Diverging Mushroom-Forming Fungi Provides Insights into the Origins of Lignocellulose Decay Capabilities.</title>
        <authorList>
            <person name="Nagy L.G."/>
            <person name="Riley R."/>
            <person name="Tritt A."/>
            <person name="Adam C."/>
            <person name="Daum C."/>
            <person name="Floudas D."/>
            <person name="Sun H."/>
            <person name="Yadav J.S."/>
            <person name="Pangilinan J."/>
            <person name="Larsson K.H."/>
            <person name="Matsuura K."/>
            <person name="Barry K."/>
            <person name="Labutti K."/>
            <person name="Kuo R."/>
            <person name="Ohm R.A."/>
            <person name="Bhattacharya S.S."/>
            <person name="Shirouzu T."/>
            <person name="Yoshinaga Y."/>
            <person name="Martin F.M."/>
            <person name="Grigoriev I.V."/>
            <person name="Hibbett D.S."/>
        </authorList>
    </citation>
    <scope>NUCLEOTIDE SEQUENCE [LARGE SCALE GENOMIC DNA]</scope>
    <source>
        <strain evidence="11 12">HHB12029</strain>
    </source>
</reference>
<dbReference type="InterPro" id="IPR017907">
    <property type="entry name" value="Znf_RING_CS"/>
</dbReference>
<evidence type="ECO:0000313" key="11">
    <source>
        <dbReference type="EMBL" id="KZV84430.1"/>
    </source>
</evidence>
<evidence type="ECO:0000256" key="1">
    <source>
        <dbReference type="ARBA" id="ARBA00022723"/>
    </source>
</evidence>
<feature type="region of interest" description="Disordered" evidence="8">
    <location>
        <begin position="856"/>
        <end position="887"/>
    </location>
</feature>
<dbReference type="Pfam" id="PF26021">
    <property type="entry name" value="Ferritin_C144_05"/>
    <property type="match status" value="1"/>
</dbReference>
<keyword evidence="2" id="KW-0547">Nucleotide-binding</keyword>
<feature type="region of interest" description="Disordered" evidence="8">
    <location>
        <begin position="1"/>
        <end position="24"/>
    </location>
</feature>
<dbReference type="GO" id="GO:0016787">
    <property type="term" value="F:hydrolase activity"/>
    <property type="evidence" value="ECO:0007669"/>
    <property type="project" value="UniProtKB-KW"/>
</dbReference>
<feature type="compositionally biased region" description="Basic residues" evidence="8">
    <location>
        <begin position="511"/>
        <end position="525"/>
    </location>
</feature>
<dbReference type="STRING" id="1314781.A0A165DFG6"/>
<evidence type="ECO:0000259" key="9">
    <source>
        <dbReference type="PROSITE" id="PS50089"/>
    </source>
</evidence>